<gene>
    <name evidence="7" type="ORF">A6J39_015045</name>
</gene>
<dbReference type="EMBL" id="NBTX02000004">
    <property type="protein sequence ID" value="PNL62422.1"/>
    <property type="molecule type" value="Genomic_DNA"/>
</dbReference>
<feature type="transmembrane region" description="Helical" evidence="6">
    <location>
        <begin position="91"/>
        <end position="110"/>
    </location>
</feature>
<dbReference type="GeneID" id="98065193"/>
<feature type="transmembrane region" description="Helical" evidence="6">
    <location>
        <begin position="212"/>
        <end position="230"/>
    </location>
</feature>
<comment type="caution">
    <text evidence="7">The sequence shown here is derived from an EMBL/GenBank/DDBJ whole genome shotgun (WGS) entry which is preliminary data.</text>
</comment>
<feature type="transmembrane region" description="Helical" evidence="6">
    <location>
        <begin position="237"/>
        <end position="258"/>
    </location>
</feature>
<keyword evidence="3 6" id="KW-0812">Transmembrane</keyword>
<feature type="transmembrane region" description="Helical" evidence="6">
    <location>
        <begin position="138"/>
        <end position="164"/>
    </location>
</feature>
<proteinExistence type="predicted"/>
<keyword evidence="8" id="KW-1185">Reference proteome</keyword>
<dbReference type="InterPro" id="IPR017039">
    <property type="entry name" value="Virul_fac_BrkB"/>
</dbReference>
<comment type="subcellular location">
    <subcellularLocation>
        <location evidence="1">Cell membrane</location>
        <topology evidence="1">Multi-pass membrane protein</topology>
    </subcellularLocation>
</comment>
<dbReference type="RefSeq" id="WP_019233789.1">
    <property type="nucleotide sequence ID" value="NZ_CAAAHR010000101.1"/>
</dbReference>
<dbReference type="NCBIfam" id="TIGR00765">
    <property type="entry name" value="yihY_not_rbn"/>
    <property type="match status" value="1"/>
</dbReference>
<keyword evidence="4 6" id="KW-1133">Transmembrane helix</keyword>
<dbReference type="Pfam" id="PF03631">
    <property type="entry name" value="Virul_fac_BrkB"/>
    <property type="match status" value="1"/>
</dbReference>
<evidence type="ECO:0000256" key="1">
    <source>
        <dbReference type="ARBA" id="ARBA00004651"/>
    </source>
</evidence>
<protein>
    <submittedName>
        <fullName evidence="7">YihY/virulence factor BrkB family protein</fullName>
    </submittedName>
</protein>
<evidence type="ECO:0000256" key="2">
    <source>
        <dbReference type="ARBA" id="ARBA00022475"/>
    </source>
</evidence>
<evidence type="ECO:0000313" key="7">
    <source>
        <dbReference type="EMBL" id="PNL62422.1"/>
    </source>
</evidence>
<dbReference type="GO" id="GO:0005886">
    <property type="term" value="C:plasma membrane"/>
    <property type="evidence" value="ECO:0007669"/>
    <property type="project" value="UniProtKB-SubCell"/>
</dbReference>
<reference evidence="7" key="1">
    <citation type="submission" date="2017-12" db="EMBL/GenBank/DDBJ databases">
        <title>FDA dAtabase for Regulatory Grade micrObial Sequences (FDA-ARGOS): Supporting development and validation of Infectious Disease Dx tests.</title>
        <authorList>
            <person name="Kerrigan L."/>
            <person name="Tallon L.J."/>
            <person name="Sadzewicz L."/>
            <person name="Sengamalay N."/>
            <person name="Ott S."/>
            <person name="Godinez A."/>
            <person name="Nagaraj S."/>
            <person name="Vavikolanu K."/>
            <person name="Vyas G."/>
            <person name="Nadendla S."/>
            <person name="Aluvathingal J."/>
            <person name="Sichtig H."/>
        </authorList>
    </citation>
    <scope>NUCLEOTIDE SEQUENCE [LARGE SCALE GENOMIC DNA]</scope>
    <source>
        <strain evidence="7">FDAARGOS_200</strain>
    </source>
</reference>
<evidence type="ECO:0000256" key="4">
    <source>
        <dbReference type="ARBA" id="ARBA00022989"/>
    </source>
</evidence>
<dbReference type="PIRSF" id="PIRSF035875">
    <property type="entry name" value="RNase_BN"/>
    <property type="match status" value="1"/>
</dbReference>
<name>A0AAX0WVV2_9GAMM</name>
<dbReference type="AlphaFoldDB" id="A0AAX0WVV2"/>
<evidence type="ECO:0000313" key="8">
    <source>
        <dbReference type="Proteomes" id="UP000192511"/>
    </source>
</evidence>
<evidence type="ECO:0000256" key="6">
    <source>
        <dbReference type="SAM" id="Phobius"/>
    </source>
</evidence>
<organism evidence="7 8">
    <name type="scientific">Legionella anisa</name>
    <dbReference type="NCBI Taxonomy" id="28082"/>
    <lineage>
        <taxon>Bacteria</taxon>
        <taxon>Pseudomonadati</taxon>
        <taxon>Pseudomonadota</taxon>
        <taxon>Gammaproteobacteria</taxon>
        <taxon>Legionellales</taxon>
        <taxon>Legionellaceae</taxon>
        <taxon>Legionella</taxon>
    </lineage>
</organism>
<keyword evidence="5 6" id="KW-0472">Membrane</keyword>
<evidence type="ECO:0000256" key="3">
    <source>
        <dbReference type="ARBA" id="ARBA00022692"/>
    </source>
</evidence>
<dbReference type="PANTHER" id="PTHR30213:SF1">
    <property type="entry name" value="INNER MEMBRANE PROTEIN YHJD"/>
    <property type="match status" value="1"/>
</dbReference>
<accession>A0AAX0WVV2</accession>
<sequence length="294" mass="33568">MILMNSWNFLKELFNYWSLDRVSSKAAALAYYTLFSLAPILLICIFIAGTIFGEETSREQILAQASSLLGKEPALQIQEIIQDRHHTTPSFLTRVISFIVLLFTASGVFIEIQMGLNEIWGVKTNPDTGWFVKLKSRFFSFVIVLGIAFLLLVSLILSTGFTLISKYLNYMMSPNILMDLIINHLISFFVLTLLFAMIFKFLPDVVLNWRDVWLGALITSLLFSFGKILIEFYLIQFLKYSIFGAATSLIIILIWVYYSSQIFFIGVEITKLVSINKGKKIRATRNAILKSNYP</sequence>
<feature type="transmembrane region" description="Helical" evidence="6">
    <location>
        <begin position="29"/>
        <end position="52"/>
    </location>
</feature>
<dbReference type="PANTHER" id="PTHR30213">
    <property type="entry name" value="INNER MEMBRANE PROTEIN YHJD"/>
    <property type="match status" value="1"/>
</dbReference>
<dbReference type="Proteomes" id="UP000192511">
    <property type="component" value="Unassembled WGS sequence"/>
</dbReference>
<evidence type="ECO:0000256" key="5">
    <source>
        <dbReference type="ARBA" id="ARBA00023136"/>
    </source>
</evidence>
<feature type="transmembrane region" description="Helical" evidence="6">
    <location>
        <begin position="176"/>
        <end position="200"/>
    </location>
</feature>
<keyword evidence="2" id="KW-1003">Cell membrane</keyword>